<name>A0A1H1CU03_9ACTN</name>
<organism evidence="1 2">
    <name type="scientific">Tsukamurella pulmonis</name>
    <dbReference type="NCBI Taxonomy" id="47312"/>
    <lineage>
        <taxon>Bacteria</taxon>
        <taxon>Bacillati</taxon>
        <taxon>Actinomycetota</taxon>
        <taxon>Actinomycetes</taxon>
        <taxon>Mycobacteriales</taxon>
        <taxon>Tsukamurellaceae</taxon>
        <taxon>Tsukamurella</taxon>
    </lineage>
</organism>
<evidence type="ECO:0000313" key="2">
    <source>
        <dbReference type="Proteomes" id="UP000183053"/>
    </source>
</evidence>
<accession>A0A1H1CU03</accession>
<dbReference type="EMBL" id="FNLF01000002">
    <property type="protein sequence ID" value="SDQ67640.1"/>
    <property type="molecule type" value="Genomic_DNA"/>
</dbReference>
<proteinExistence type="predicted"/>
<evidence type="ECO:0000313" key="1">
    <source>
        <dbReference type="EMBL" id="SDQ67640.1"/>
    </source>
</evidence>
<dbReference type="Proteomes" id="UP000183053">
    <property type="component" value="Unassembled WGS sequence"/>
</dbReference>
<dbReference type="RefSeq" id="WP_197467301.1">
    <property type="nucleotide sequence ID" value="NZ_FNLF01000002.1"/>
</dbReference>
<dbReference type="STRING" id="47312.SAMN04489765_1372"/>
<protein>
    <submittedName>
        <fullName evidence="1">Uncharacterized protein</fullName>
    </submittedName>
</protein>
<dbReference type="AlphaFoldDB" id="A0A1H1CU03"/>
<keyword evidence="2" id="KW-1185">Reference proteome</keyword>
<sequence length="136" mass="14835">MTSAVPDSLLSRLVGVRMYAVTFVVNDYIQLQFDGEPSGAAVLFNVDVWPTIEYGGRTWREPDPGYADAMRRLTPGVVRSAVERVGAGIRIELETGALHIDPAKDQVGVEIGFLSGFPDGAWEVWRPGEGCFAHLV</sequence>
<gene>
    <name evidence="1" type="ORF">SAMN04489765_1372</name>
</gene>
<reference evidence="2" key="1">
    <citation type="submission" date="2016-10" db="EMBL/GenBank/DDBJ databases">
        <authorList>
            <person name="Varghese N."/>
            <person name="Submissions S."/>
        </authorList>
    </citation>
    <scope>NUCLEOTIDE SEQUENCE [LARGE SCALE GENOMIC DNA]</scope>
    <source>
        <strain evidence="2">DSM 44142</strain>
    </source>
</reference>